<dbReference type="Gene3D" id="3.100.10.20">
    <property type="entry name" value="CRISPR-associated endonuclease Cas1, N-terminal domain"/>
    <property type="match status" value="1"/>
</dbReference>
<keyword evidence="1 8" id="KW-0540">Nuclease</keyword>
<dbReference type="GO" id="GO:0004520">
    <property type="term" value="F:DNA endonuclease activity"/>
    <property type="evidence" value="ECO:0007669"/>
    <property type="project" value="InterPro"/>
</dbReference>
<comment type="function">
    <text evidence="8">CRISPR (clustered regularly interspaced short palindromic repeat), is an adaptive immune system that provides protection against mobile genetic elements (viruses, transposable elements and conjugative plasmids). CRISPR clusters contain spacers, sequences complementary to antecedent mobile elements, and target invading nucleic acids. CRISPR clusters are transcribed and processed into CRISPR RNA (crRNA). Acts as a dsDNA endonuclease. Involved in the integration of spacer DNA into the CRISPR cassette.</text>
</comment>
<comment type="caution">
    <text evidence="10">The sequence shown here is derived from an EMBL/GenBank/DDBJ whole genome shotgun (WGS) entry which is preliminary data.</text>
</comment>
<comment type="similarity">
    <text evidence="8">Belongs to the CRISPR-associated endonuclease Cas1 family.</text>
</comment>
<evidence type="ECO:0000256" key="5">
    <source>
        <dbReference type="ARBA" id="ARBA00022842"/>
    </source>
</evidence>
<evidence type="ECO:0000256" key="7">
    <source>
        <dbReference type="ARBA" id="ARBA00023125"/>
    </source>
</evidence>
<protein>
    <recommendedName>
        <fullName evidence="8">CRISPR-associated endonuclease Cas1</fullName>
        <ecNumber evidence="8">3.1.-.-</ecNumber>
    </recommendedName>
</protein>
<comment type="subunit">
    <text evidence="8">Homodimer, forms a heterotetramer with a Cas2 homodimer.</text>
</comment>
<dbReference type="PANTHER" id="PTHR34353">
    <property type="entry name" value="CRISPR-ASSOCIATED ENDONUCLEASE CAS1 1"/>
    <property type="match status" value="1"/>
</dbReference>
<name>A0A430FE18_9BIFI</name>
<dbReference type="Pfam" id="PF01867">
    <property type="entry name" value="Cas_Cas1"/>
    <property type="match status" value="1"/>
</dbReference>
<keyword evidence="6 8" id="KW-0051">Antiviral defense</keyword>
<keyword evidence="2 8" id="KW-0479">Metal-binding</keyword>
<keyword evidence="7 8" id="KW-0238">DNA-binding</keyword>
<dbReference type="GO" id="GO:0003677">
    <property type="term" value="F:DNA binding"/>
    <property type="evidence" value="ECO:0007669"/>
    <property type="project" value="UniProtKB-KW"/>
</dbReference>
<dbReference type="Proteomes" id="UP000287470">
    <property type="component" value="Unassembled WGS sequence"/>
</dbReference>
<dbReference type="HAMAP" id="MF_01470">
    <property type="entry name" value="Cas1"/>
    <property type="match status" value="1"/>
</dbReference>
<evidence type="ECO:0000256" key="1">
    <source>
        <dbReference type="ARBA" id="ARBA00022722"/>
    </source>
</evidence>
<evidence type="ECO:0000256" key="3">
    <source>
        <dbReference type="ARBA" id="ARBA00022759"/>
    </source>
</evidence>
<keyword evidence="4 8" id="KW-0378">Hydrolase</keyword>
<evidence type="ECO:0000256" key="4">
    <source>
        <dbReference type="ARBA" id="ARBA00022801"/>
    </source>
</evidence>
<evidence type="ECO:0000256" key="8">
    <source>
        <dbReference type="HAMAP-Rule" id="MF_01470"/>
    </source>
</evidence>
<dbReference type="InterPro" id="IPR042211">
    <property type="entry name" value="CRISPR-assoc_Cas1_N"/>
</dbReference>
<feature type="compositionally biased region" description="Basic and acidic residues" evidence="9">
    <location>
        <begin position="380"/>
        <end position="389"/>
    </location>
</feature>
<dbReference type="GO" id="GO:0051607">
    <property type="term" value="P:defense response to virus"/>
    <property type="evidence" value="ECO:0007669"/>
    <property type="project" value="UniProtKB-UniRule"/>
</dbReference>
<dbReference type="EMBL" id="QXGK01000029">
    <property type="protein sequence ID" value="RSX51076.1"/>
    <property type="molecule type" value="Genomic_DNA"/>
</dbReference>
<evidence type="ECO:0000313" key="11">
    <source>
        <dbReference type="Proteomes" id="UP000287470"/>
    </source>
</evidence>
<sequence>MGGYTGVRPPSLPALVRVQDRMTFLYAEHCVVNRADNAVTITDARGTVHVPAAALSVLMLGPGSNITYAAICLLAESRSTCIWVGERGVRYYCHGLALAQSTRLLEAQAKLVSSERTRVKVARRMYAMRFPGESTDGLTMQQLLGKEGTRVRHAYERESRRTGVPWTGRTYKITDFDEADAVNRALSAANTALYGVVHAVIVALGCSPGLGFVHARNERSFVYDIADLYKVDITIPLAFDLASQQIEDVSSAARRAVRDRMKDGRFLERCVKDIRSLLLSADEVESEPGIQDITTQLWSGASGYRQAGRNYAQDPIATGILPAETCDANVPYLTADGNNDDAFYDDTYDAAYDAAYDTERWSQPDVAAESTPADPDITTDESRTEHESDRFDEEMTGWE</sequence>
<feature type="binding site" evidence="8">
    <location>
        <position position="227"/>
    </location>
    <ligand>
        <name>Mn(2+)</name>
        <dbReference type="ChEBI" id="CHEBI:29035"/>
    </ligand>
</feature>
<feature type="compositionally biased region" description="Acidic residues" evidence="9">
    <location>
        <begin position="390"/>
        <end position="399"/>
    </location>
</feature>
<dbReference type="CDD" id="cd09719">
    <property type="entry name" value="Cas1_I-E"/>
    <property type="match status" value="1"/>
</dbReference>
<dbReference type="EC" id="3.1.-.-" evidence="8"/>
<keyword evidence="8" id="KW-0464">Manganese</keyword>
<feature type="binding site" evidence="8">
    <location>
        <position position="214"/>
    </location>
    <ligand>
        <name>Mn(2+)</name>
        <dbReference type="ChEBI" id="CHEBI:29035"/>
    </ligand>
</feature>
<dbReference type="PANTHER" id="PTHR34353:SF3">
    <property type="entry name" value="CRISPR-ASSOCIATED ENDONUCLEASE CAS1"/>
    <property type="match status" value="1"/>
</dbReference>
<dbReference type="InterPro" id="IPR042206">
    <property type="entry name" value="CRISPR-assoc_Cas1_C"/>
</dbReference>
<keyword evidence="11" id="KW-1185">Reference proteome</keyword>
<feature type="binding site" evidence="8">
    <location>
        <position position="147"/>
    </location>
    <ligand>
        <name>Mn(2+)</name>
        <dbReference type="ChEBI" id="CHEBI:29035"/>
    </ligand>
</feature>
<dbReference type="NCBIfam" id="TIGR03638">
    <property type="entry name" value="cas1_ECOLI"/>
    <property type="match status" value="1"/>
</dbReference>
<proteinExistence type="inferred from homology"/>
<evidence type="ECO:0000256" key="9">
    <source>
        <dbReference type="SAM" id="MobiDB-lite"/>
    </source>
</evidence>
<keyword evidence="5 8" id="KW-0460">Magnesium</keyword>
<feature type="region of interest" description="Disordered" evidence="9">
    <location>
        <begin position="360"/>
        <end position="399"/>
    </location>
</feature>
<dbReference type="Gene3D" id="1.20.120.920">
    <property type="entry name" value="CRISPR-associated endonuclease Cas1, C-terminal domain"/>
    <property type="match status" value="1"/>
</dbReference>
<evidence type="ECO:0000256" key="6">
    <source>
        <dbReference type="ARBA" id="ARBA00023118"/>
    </source>
</evidence>
<dbReference type="GO" id="GO:0046872">
    <property type="term" value="F:metal ion binding"/>
    <property type="evidence" value="ECO:0007669"/>
    <property type="project" value="UniProtKB-UniRule"/>
</dbReference>
<dbReference type="InterPro" id="IPR033641">
    <property type="entry name" value="Cas1_I-E"/>
</dbReference>
<dbReference type="GO" id="GO:0016787">
    <property type="term" value="F:hydrolase activity"/>
    <property type="evidence" value="ECO:0007669"/>
    <property type="project" value="UniProtKB-KW"/>
</dbReference>
<dbReference type="InterPro" id="IPR050646">
    <property type="entry name" value="Cas1"/>
</dbReference>
<evidence type="ECO:0000256" key="2">
    <source>
        <dbReference type="ARBA" id="ARBA00022723"/>
    </source>
</evidence>
<keyword evidence="3 8" id="KW-0255">Endonuclease</keyword>
<reference evidence="10 11" key="1">
    <citation type="submission" date="2018-09" db="EMBL/GenBank/DDBJ databases">
        <title>Characterization of the phylogenetic diversity of five novel species belonging to the genus Bifidobacterium.</title>
        <authorList>
            <person name="Lugli G.A."/>
            <person name="Duranti S."/>
            <person name="Milani C."/>
        </authorList>
    </citation>
    <scope>NUCLEOTIDE SEQUENCE [LARGE SCALE GENOMIC DNA]</scope>
    <source>
        <strain evidence="10 11">2033B</strain>
    </source>
</reference>
<dbReference type="InterPro" id="IPR019851">
    <property type="entry name" value="CRISPR-assoc_Cas1_ECOLI"/>
</dbReference>
<dbReference type="InterPro" id="IPR002729">
    <property type="entry name" value="CRISPR-assoc_Cas1"/>
</dbReference>
<comment type="cofactor">
    <cofactor evidence="8">
        <name>Mg(2+)</name>
        <dbReference type="ChEBI" id="CHEBI:18420"/>
    </cofactor>
    <cofactor evidence="8">
        <name>Mn(2+)</name>
        <dbReference type="ChEBI" id="CHEBI:29035"/>
    </cofactor>
</comment>
<dbReference type="RefSeq" id="WP_241222964.1">
    <property type="nucleotide sequence ID" value="NZ_QXGK01000029.1"/>
</dbReference>
<gene>
    <name evidence="8" type="primary">cas1</name>
    <name evidence="10" type="ORF">D2E24_1916</name>
</gene>
<organism evidence="10 11">
    <name type="scientific">Bifidobacterium samirii</name>
    <dbReference type="NCBI Taxonomy" id="2306974"/>
    <lineage>
        <taxon>Bacteria</taxon>
        <taxon>Bacillati</taxon>
        <taxon>Actinomycetota</taxon>
        <taxon>Actinomycetes</taxon>
        <taxon>Bifidobacteriales</taxon>
        <taxon>Bifidobacteriaceae</taxon>
        <taxon>Bifidobacterium</taxon>
    </lineage>
</organism>
<dbReference type="NCBIfam" id="TIGR00287">
    <property type="entry name" value="cas1"/>
    <property type="match status" value="1"/>
</dbReference>
<evidence type="ECO:0000313" key="10">
    <source>
        <dbReference type="EMBL" id="RSX51076.1"/>
    </source>
</evidence>
<dbReference type="GO" id="GO:0043571">
    <property type="term" value="P:maintenance of CRISPR repeat elements"/>
    <property type="evidence" value="ECO:0007669"/>
    <property type="project" value="UniProtKB-UniRule"/>
</dbReference>
<dbReference type="AlphaFoldDB" id="A0A430FE18"/>
<accession>A0A430FE18</accession>